<dbReference type="InterPro" id="IPR023996">
    <property type="entry name" value="TonB-dep_OMP_SusC/RagA"/>
</dbReference>
<evidence type="ECO:0000313" key="9">
    <source>
        <dbReference type="EMBL" id="GAA3554428.1"/>
    </source>
</evidence>
<keyword evidence="10" id="KW-1185">Reference proteome</keyword>
<evidence type="ECO:0000256" key="3">
    <source>
        <dbReference type="ARBA" id="ARBA00022452"/>
    </source>
</evidence>
<dbReference type="SUPFAM" id="SSF49464">
    <property type="entry name" value="Carboxypeptidase regulatory domain-like"/>
    <property type="match status" value="1"/>
</dbReference>
<dbReference type="InterPro" id="IPR023997">
    <property type="entry name" value="TonB-dep_OMP_SusC/RagA_CS"/>
</dbReference>
<dbReference type="Proteomes" id="UP001500954">
    <property type="component" value="Unassembled WGS sequence"/>
</dbReference>
<dbReference type="Gene3D" id="2.40.170.20">
    <property type="entry name" value="TonB-dependent receptor, beta-barrel domain"/>
    <property type="match status" value="1"/>
</dbReference>
<feature type="domain" description="TonB-dependent receptor plug" evidence="8">
    <location>
        <begin position="105"/>
        <end position="213"/>
    </location>
</feature>
<accession>A0ABP6WPX2</accession>
<keyword evidence="3 7" id="KW-1134">Transmembrane beta strand</keyword>
<reference evidence="10" key="1">
    <citation type="journal article" date="2019" name="Int. J. Syst. Evol. Microbiol.">
        <title>The Global Catalogue of Microorganisms (GCM) 10K type strain sequencing project: providing services to taxonomists for standard genome sequencing and annotation.</title>
        <authorList>
            <consortium name="The Broad Institute Genomics Platform"/>
            <consortium name="The Broad Institute Genome Sequencing Center for Infectious Disease"/>
            <person name="Wu L."/>
            <person name="Ma J."/>
        </authorList>
    </citation>
    <scope>NUCLEOTIDE SEQUENCE [LARGE SCALE GENOMIC DNA]</scope>
    <source>
        <strain evidence="10">JCM 17111</strain>
    </source>
</reference>
<evidence type="ECO:0000256" key="1">
    <source>
        <dbReference type="ARBA" id="ARBA00004571"/>
    </source>
</evidence>
<dbReference type="NCBIfam" id="TIGR04057">
    <property type="entry name" value="SusC_RagA_signa"/>
    <property type="match status" value="1"/>
</dbReference>
<dbReference type="InterPro" id="IPR039426">
    <property type="entry name" value="TonB-dep_rcpt-like"/>
</dbReference>
<keyword evidence="4 7" id="KW-0812">Transmembrane</keyword>
<dbReference type="InterPro" id="IPR008969">
    <property type="entry name" value="CarboxyPept-like_regulatory"/>
</dbReference>
<dbReference type="Pfam" id="PF13715">
    <property type="entry name" value="CarbopepD_reg_2"/>
    <property type="match status" value="1"/>
</dbReference>
<comment type="caution">
    <text evidence="9">The sequence shown here is derived from an EMBL/GenBank/DDBJ whole genome shotgun (WGS) entry which is preliminary data.</text>
</comment>
<dbReference type="InterPro" id="IPR012910">
    <property type="entry name" value="Plug_dom"/>
</dbReference>
<organism evidence="9 10">
    <name type="scientific">Snuella lapsa</name>
    <dbReference type="NCBI Taxonomy" id="870481"/>
    <lineage>
        <taxon>Bacteria</taxon>
        <taxon>Pseudomonadati</taxon>
        <taxon>Bacteroidota</taxon>
        <taxon>Flavobacteriia</taxon>
        <taxon>Flavobacteriales</taxon>
        <taxon>Flavobacteriaceae</taxon>
        <taxon>Snuella</taxon>
    </lineage>
</organism>
<keyword evidence="5 7" id="KW-0472">Membrane</keyword>
<comment type="subcellular location">
    <subcellularLocation>
        <location evidence="1 7">Cell outer membrane</location>
        <topology evidence="1 7">Multi-pass membrane protein</topology>
    </subcellularLocation>
</comment>
<comment type="similarity">
    <text evidence="7">Belongs to the TonB-dependent receptor family.</text>
</comment>
<evidence type="ECO:0000256" key="7">
    <source>
        <dbReference type="PROSITE-ProRule" id="PRU01360"/>
    </source>
</evidence>
<dbReference type="EMBL" id="BAABCY010000009">
    <property type="protein sequence ID" value="GAA3554428.1"/>
    <property type="molecule type" value="Genomic_DNA"/>
</dbReference>
<dbReference type="Gene3D" id="2.170.130.10">
    <property type="entry name" value="TonB-dependent receptor, plug domain"/>
    <property type="match status" value="1"/>
</dbReference>
<name>A0ABP6WPX2_9FLAO</name>
<evidence type="ECO:0000256" key="2">
    <source>
        <dbReference type="ARBA" id="ARBA00022448"/>
    </source>
</evidence>
<dbReference type="PROSITE" id="PS52016">
    <property type="entry name" value="TONB_DEPENDENT_REC_3"/>
    <property type="match status" value="1"/>
</dbReference>
<evidence type="ECO:0000259" key="8">
    <source>
        <dbReference type="Pfam" id="PF07715"/>
    </source>
</evidence>
<sequence length="997" mass="110421">MVFSLSFSFGQSDPLTVTGKVVEKSGQPLPGVNILEKGTTKGALTDFDGNYTIRLNRGATLVFSYLGFKTVEIQVQDQNIINVTLEEDTAKLDEVVVIGYGTSTKKDLTGAVSRVDMESSPIANVPNVNLVESLRGSTSGVNIGAVTSAGGEPSILIRGQNTITAGNAPLIVLDGLIFSGSLNEINTNDVASFDILKDASSAAIYGSRAANGVIVITTKKGKSGKPVIGVNITSGIQSWTRRPNMRKGEDFIRWRRDNAAIRGKEDLTLESILFPLELKAYNEGKTIDWYDEVTQFAPIVNSQLSVSGKTDKTNYYVSANILDQKGVLVNDNYKQFSLTSKLDFTVTDWLEAGLNGYYSYSDYSGIAPGLYETTYMSPYGYKYVEGYENQLHRFPSTTSTLENPFWDTMPDDLDKRYSIRGIAYLQAKLMEGLTYRIEGTANRGVKNLGTFIHEESYINTLDPNQIEDATPFLNSANGFKRDEFNTGYVLNNLLTYKRSFGNHRVDALAGYTRDFTRLEYTETGATDFSEAGTSVLGWYGFHLADSGKKTSETGKTEYSNVAYLGRLNYVYDNKYHLTFNYRRDGYSGFSKGRKFGDFPGVAVAWTISEENFAKNIGYIKLRGSYGKNGNQAVDPYETFASIETGQTVFGNTTFNFSIPSSLANKELTWETTTALNLGVNFSFFNERISGDVNVYKSKTEDQLLIRNIPIMTGYQSVLTNIGRVDNKGIEVQLKSINIKSDSGFQWQTGLAFWMNRNKLVSLYGVDADADGVEDDDFGNGWFIGESLGAVYDFTPDGIVQADDVDDISTYGYSPGDLRFKDLNNDGVINADDRSIIGNTNPNYNLNVSNTISYKNFQLFFDVNFVAGGGTDNRYIAENSFGLNPARLVPEVANWLNKDYWMPDYPSTTAVRPNYGNPFNYGFWQSHEFVRLQNVSLSYNFDEKFLEAMGMQALKIYLSGKNLITSSDWIGLDPENAGHIAGSNPGIKTVSLGLNLKF</sequence>
<dbReference type="Gene3D" id="2.60.40.1120">
    <property type="entry name" value="Carboxypeptidase-like, regulatory domain"/>
    <property type="match status" value="1"/>
</dbReference>
<keyword evidence="6 7" id="KW-0998">Cell outer membrane</keyword>
<gene>
    <name evidence="9" type="ORF">GCM10022395_02420</name>
</gene>
<dbReference type="NCBIfam" id="TIGR04056">
    <property type="entry name" value="OMP_RagA_SusC"/>
    <property type="match status" value="1"/>
</dbReference>
<proteinExistence type="inferred from homology"/>
<evidence type="ECO:0000256" key="4">
    <source>
        <dbReference type="ARBA" id="ARBA00022692"/>
    </source>
</evidence>
<dbReference type="InterPro" id="IPR036942">
    <property type="entry name" value="Beta-barrel_TonB_sf"/>
</dbReference>
<dbReference type="Pfam" id="PF07715">
    <property type="entry name" value="Plug"/>
    <property type="match status" value="1"/>
</dbReference>
<protein>
    <submittedName>
        <fullName evidence="9">TonB-dependent receptor</fullName>
    </submittedName>
</protein>
<evidence type="ECO:0000256" key="5">
    <source>
        <dbReference type="ARBA" id="ARBA00023136"/>
    </source>
</evidence>
<keyword evidence="2 7" id="KW-0813">Transport</keyword>
<dbReference type="SUPFAM" id="SSF56935">
    <property type="entry name" value="Porins"/>
    <property type="match status" value="1"/>
</dbReference>
<evidence type="ECO:0000313" key="10">
    <source>
        <dbReference type="Proteomes" id="UP001500954"/>
    </source>
</evidence>
<keyword evidence="9" id="KW-0675">Receptor</keyword>
<dbReference type="InterPro" id="IPR037066">
    <property type="entry name" value="Plug_dom_sf"/>
</dbReference>
<evidence type="ECO:0000256" key="6">
    <source>
        <dbReference type="ARBA" id="ARBA00023237"/>
    </source>
</evidence>